<evidence type="ECO:0000256" key="1">
    <source>
        <dbReference type="SAM" id="Phobius"/>
    </source>
</evidence>
<feature type="transmembrane region" description="Helical" evidence="1">
    <location>
        <begin position="6"/>
        <end position="25"/>
    </location>
</feature>
<keyword evidence="1" id="KW-0812">Transmembrane</keyword>
<proteinExistence type="predicted"/>
<dbReference type="STRING" id="1545044.SAMN05444276_101525"/>
<accession>A0A1H2S3H9</accession>
<organism evidence="2 3">
    <name type="scientific">Paracoccus sanguinis</name>
    <dbReference type="NCBI Taxonomy" id="1545044"/>
    <lineage>
        <taxon>Bacteria</taxon>
        <taxon>Pseudomonadati</taxon>
        <taxon>Pseudomonadota</taxon>
        <taxon>Alphaproteobacteria</taxon>
        <taxon>Rhodobacterales</taxon>
        <taxon>Paracoccaceae</taxon>
        <taxon>Paracoccus</taxon>
    </lineage>
</organism>
<evidence type="ECO:0000313" key="3">
    <source>
        <dbReference type="Proteomes" id="UP000182944"/>
    </source>
</evidence>
<keyword evidence="1" id="KW-1133">Transmembrane helix</keyword>
<reference evidence="3" key="1">
    <citation type="submission" date="2016-10" db="EMBL/GenBank/DDBJ databases">
        <authorList>
            <person name="Varghese N."/>
            <person name="Submissions S."/>
        </authorList>
    </citation>
    <scope>NUCLEOTIDE SEQUENCE [LARGE SCALE GENOMIC DNA]</scope>
    <source>
        <strain evidence="3">DSM 29303</strain>
    </source>
</reference>
<name>A0A1H2S3H9_9RHOB</name>
<protein>
    <submittedName>
        <fullName evidence="2">Uncharacterized protein</fullName>
    </submittedName>
</protein>
<dbReference type="EMBL" id="FNNA01000001">
    <property type="protein sequence ID" value="SDW26133.1"/>
    <property type="molecule type" value="Genomic_DNA"/>
</dbReference>
<dbReference type="AlphaFoldDB" id="A0A1H2S3H9"/>
<feature type="transmembrane region" description="Helical" evidence="1">
    <location>
        <begin position="66"/>
        <end position="89"/>
    </location>
</feature>
<keyword evidence="3" id="KW-1185">Reference proteome</keyword>
<keyword evidence="1" id="KW-0472">Membrane</keyword>
<evidence type="ECO:0000313" key="2">
    <source>
        <dbReference type="EMBL" id="SDW26133.1"/>
    </source>
</evidence>
<dbReference type="RefSeq" id="WP_231572725.1">
    <property type="nucleotide sequence ID" value="NZ_FNNA01000001.1"/>
</dbReference>
<dbReference type="Proteomes" id="UP000182944">
    <property type="component" value="Unassembled WGS sequence"/>
</dbReference>
<gene>
    <name evidence="2" type="ORF">SAMN05444276_101525</name>
</gene>
<sequence>MAIIRLAAILIAIEALFYVLISLYLRSLQRERLEETWDARHPDRAGDSPERRVFVRRSMVGFERTLRARLVALVFVLPTVALMVIIYFVNYHR</sequence>